<dbReference type="SUPFAM" id="SSF46689">
    <property type="entry name" value="Homeodomain-like"/>
    <property type="match status" value="2"/>
</dbReference>
<dbReference type="RefSeq" id="WP_013387744.1">
    <property type="nucleotide sequence ID" value="NC_014632.1"/>
</dbReference>
<dbReference type="InterPro" id="IPR009057">
    <property type="entry name" value="Homeodomain-like_sf"/>
</dbReference>
<dbReference type="Proteomes" id="UP000006875">
    <property type="component" value="Chromosome"/>
</dbReference>
<dbReference type="STRING" id="572544.Ilyop_1296"/>
<keyword evidence="3" id="KW-0804">Transcription</keyword>
<accession>E3H9G8</accession>
<keyword evidence="6" id="KW-1185">Reference proteome</keyword>
<dbReference type="PANTHER" id="PTHR43280">
    <property type="entry name" value="ARAC-FAMILY TRANSCRIPTIONAL REGULATOR"/>
    <property type="match status" value="1"/>
</dbReference>
<dbReference type="InterPro" id="IPR018062">
    <property type="entry name" value="HTH_AraC-typ_CS"/>
</dbReference>
<evidence type="ECO:0000313" key="5">
    <source>
        <dbReference type="EMBL" id="ADO83077.1"/>
    </source>
</evidence>
<evidence type="ECO:0000313" key="6">
    <source>
        <dbReference type="Proteomes" id="UP000006875"/>
    </source>
</evidence>
<evidence type="ECO:0000256" key="1">
    <source>
        <dbReference type="ARBA" id="ARBA00023015"/>
    </source>
</evidence>
<gene>
    <name evidence="5" type="ordered locus">Ilyop_1296</name>
</gene>
<dbReference type="PROSITE" id="PS01124">
    <property type="entry name" value="HTH_ARAC_FAMILY_2"/>
    <property type="match status" value="1"/>
</dbReference>
<feature type="domain" description="HTH araC/xylS-type" evidence="4">
    <location>
        <begin position="194"/>
        <end position="292"/>
    </location>
</feature>
<organism evidence="5 6">
    <name type="scientific">Ilyobacter polytropus (strain ATCC 51220 / DSM 2926 / LMG 16218 / CuHBu1)</name>
    <dbReference type="NCBI Taxonomy" id="572544"/>
    <lineage>
        <taxon>Bacteria</taxon>
        <taxon>Fusobacteriati</taxon>
        <taxon>Fusobacteriota</taxon>
        <taxon>Fusobacteriia</taxon>
        <taxon>Fusobacteriales</taxon>
        <taxon>Fusobacteriaceae</taxon>
        <taxon>Ilyobacter</taxon>
    </lineage>
</organism>
<name>E3H9G8_ILYPC</name>
<keyword evidence="1" id="KW-0805">Transcription regulation</keyword>
<evidence type="ECO:0000256" key="3">
    <source>
        <dbReference type="ARBA" id="ARBA00023163"/>
    </source>
</evidence>
<dbReference type="HOGENOM" id="CLU_036605_0_1_0"/>
<dbReference type="GO" id="GO:0043565">
    <property type="term" value="F:sequence-specific DNA binding"/>
    <property type="evidence" value="ECO:0007669"/>
    <property type="project" value="InterPro"/>
</dbReference>
<dbReference type="InterPro" id="IPR018060">
    <property type="entry name" value="HTH_AraC"/>
</dbReference>
<dbReference type="eggNOG" id="COG4936">
    <property type="taxonomic scope" value="Bacteria"/>
</dbReference>
<dbReference type="Pfam" id="PF12833">
    <property type="entry name" value="HTH_18"/>
    <property type="match status" value="1"/>
</dbReference>
<dbReference type="EMBL" id="CP002281">
    <property type="protein sequence ID" value="ADO83077.1"/>
    <property type="molecule type" value="Genomic_DNA"/>
</dbReference>
<evidence type="ECO:0000259" key="4">
    <source>
        <dbReference type="PROSITE" id="PS01124"/>
    </source>
</evidence>
<dbReference type="PANTHER" id="PTHR43280:SF28">
    <property type="entry name" value="HTH-TYPE TRANSCRIPTIONAL ACTIVATOR RHAS"/>
    <property type="match status" value="1"/>
</dbReference>
<dbReference type="eggNOG" id="COG2207">
    <property type="taxonomic scope" value="Bacteria"/>
</dbReference>
<dbReference type="InterPro" id="IPR020449">
    <property type="entry name" value="Tscrpt_reg_AraC-type_HTH"/>
</dbReference>
<reference evidence="5 6" key="1">
    <citation type="journal article" date="2010" name="Stand. Genomic Sci.">
        <title>Complete genome sequence of Ilyobacter polytropus type strain (CuHbu1).</title>
        <authorList>
            <person name="Sikorski J."/>
            <person name="Chertkov O."/>
            <person name="Lapidus A."/>
            <person name="Nolan M."/>
            <person name="Lucas S."/>
            <person name="Del Rio T.G."/>
            <person name="Tice H."/>
            <person name="Cheng J.F."/>
            <person name="Tapia R."/>
            <person name="Han C."/>
            <person name="Goodwin L."/>
            <person name="Pitluck S."/>
            <person name="Liolios K."/>
            <person name="Ivanova N."/>
            <person name="Mavromatis K."/>
            <person name="Mikhailova N."/>
            <person name="Pati A."/>
            <person name="Chen A."/>
            <person name="Palaniappan K."/>
            <person name="Land M."/>
            <person name="Hauser L."/>
            <person name="Chang Y.J."/>
            <person name="Jeffries C.D."/>
            <person name="Brambilla E."/>
            <person name="Yasawong M."/>
            <person name="Rohde M."/>
            <person name="Pukall R."/>
            <person name="Spring S."/>
            <person name="Goker M."/>
            <person name="Woyke T."/>
            <person name="Bristow J."/>
            <person name="Eisen J.A."/>
            <person name="Markowitz V."/>
            <person name="Hugenholtz P."/>
            <person name="Kyrpides N.C."/>
            <person name="Klenk H.P."/>
        </authorList>
    </citation>
    <scope>NUCLEOTIDE SEQUENCE [LARGE SCALE GENOMIC DNA]</scope>
    <source>
        <strain evidence="6">ATCC 51220 / DSM 2926 / LMG 16218 / CuHBu1</strain>
    </source>
</reference>
<dbReference type="AlphaFoldDB" id="E3H9G8"/>
<dbReference type="KEGG" id="ipo:Ilyop_1296"/>
<dbReference type="SMART" id="SM00342">
    <property type="entry name" value="HTH_ARAC"/>
    <property type="match status" value="1"/>
</dbReference>
<proteinExistence type="predicted"/>
<sequence length="301" mass="34674">MLYKFKQELEKVQQEIADVTKLAIVIVDKEGHYITKKQNYSEFCSIFRKNDKLKSLCEKCDVKALNRSFCTSSPYIYRCHSGLIDMAIPLVLNGEYLGAILIGQAILLSDESYGVERILDKNVGKSIGDSMKDKSVRDAYDKLQKFYHEELNSIANMVYYSSFYIVENIESKKWHNHKIDNNLENLELSISPVGPAVNHVKNNLDKNISLEKAASLCNLSVSHFSKVFKKEVGKNFKEYLNGKKIEKAEYLLKSTNNTIYNIGYSIGIEDTSYFTKMFKKHVGVTPKKYRELFEKKNKTVY</sequence>
<dbReference type="OrthoDB" id="9765776at2"/>
<dbReference type="PROSITE" id="PS00041">
    <property type="entry name" value="HTH_ARAC_FAMILY_1"/>
    <property type="match status" value="1"/>
</dbReference>
<dbReference type="InterPro" id="IPR018771">
    <property type="entry name" value="PocR_dom"/>
</dbReference>
<dbReference type="Pfam" id="PF10114">
    <property type="entry name" value="PocR"/>
    <property type="match status" value="1"/>
</dbReference>
<evidence type="ECO:0000256" key="2">
    <source>
        <dbReference type="ARBA" id="ARBA00023125"/>
    </source>
</evidence>
<dbReference type="GO" id="GO:0003700">
    <property type="term" value="F:DNA-binding transcription factor activity"/>
    <property type="evidence" value="ECO:0007669"/>
    <property type="project" value="InterPro"/>
</dbReference>
<protein>
    <submittedName>
        <fullName evidence="5">Transcriptional regulator, AraC family</fullName>
    </submittedName>
</protein>
<dbReference type="PRINTS" id="PR00032">
    <property type="entry name" value="HTHARAC"/>
</dbReference>
<dbReference type="Gene3D" id="1.10.10.60">
    <property type="entry name" value="Homeodomain-like"/>
    <property type="match status" value="2"/>
</dbReference>
<keyword evidence="2" id="KW-0238">DNA-binding</keyword>